<sequence>MSGAAIGASASVEEKASISSSSTLSASANESISAGSKTTTSATALVAASSAAMGILYVHYAHKGCVSMESMTFSAEINAAAQEIQRVCTGAALDEAALAKLLLLKKHERLQRSAADAREPSGACGLHIVEAEILRKATKGLDTTGEWIYPVVMARSNAEIALLKKTFAEKEKVILTAMRGEVADFDTSVHTSAKAVADADALYKAGEGRMGTDETTFINILVLSPAEHGRRINSAYVTKYNTSVTGAIEAGSLATPSVPCCSWCARAGAGGAACGAVRDNAEERRQERVGCAVVH</sequence>
<proteinExistence type="inferred from homology"/>
<dbReference type="InterPro" id="IPR018502">
    <property type="entry name" value="Annexin_repeat"/>
</dbReference>
<dbReference type="Proteomes" id="UP001632037">
    <property type="component" value="Unassembled WGS sequence"/>
</dbReference>
<evidence type="ECO:0000313" key="4">
    <source>
        <dbReference type="EMBL" id="KAL3656201.1"/>
    </source>
</evidence>
<gene>
    <name evidence="4" type="ORF">V7S43_018974</name>
</gene>
<accession>A0ABD3ESI1</accession>
<dbReference type="Pfam" id="PF00191">
    <property type="entry name" value="Annexin"/>
    <property type="match status" value="1"/>
</dbReference>
<keyword evidence="2" id="KW-0677">Repeat</keyword>
<evidence type="ECO:0000256" key="2">
    <source>
        <dbReference type="ARBA" id="ARBA00022737"/>
    </source>
</evidence>
<dbReference type="PANTHER" id="PTHR10502">
    <property type="entry name" value="ANNEXIN"/>
    <property type="match status" value="1"/>
</dbReference>
<keyword evidence="3" id="KW-0041">Annexin</keyword>
<evidence type="ECO:0000313" key="5">
    <source>
        <dbReference type="Proteomes" id="UP001632037"/>
    </source>
</evidence>
<dbReference type="Gene3D" id="1.10.220.10">
    <property type="entry name" value="Annexin"/>
    <property type="match status" value="2"/>
</dbReference>
<dbReference type="AlphaFoldDB" id="A0ABD3ESI1"/>
<dbReference type="EMBL" id="JBIMZQ010000093">
    <property type="protein sequence ID" value="KAL3656201.1"/>
    <property type="molecule type" value="Genomic_DNA"/>
</dbReference>
<name>A0ABD3ESI1_9STRA</name>
<reference evidence="4 5" key="1">
    <citation type="submission" date="2024-09" db="EMBL/GenBank/DDBJ databases">
        <title>Genome sequencing and assembly of Phytophthora oleae, isolate VK10A, causative agent of rot of olive drupes.</title>
        <authorList>
            <person name="Conti Taguali S."/>
            <person name="Riolo M."/>
            <person name="La Spada F."/>
            <person name="Cacciola S.O."/>
            <person name="Dionisio G."/>
        </authorList>
    </citation>
    <scope>NUCLEOTIDE SEQUENCE [LARGE SCALE GENOMIC DNA]</scope>
    <source>
        <strain evidence="4 5">VK10A</strain>
    </source>
</reference>
<comment type="similarity">
    <text evidence="1">Belongs to the annexin family.</text>
</comment>
<dbReference type="InterPro" id="IPR037104">
    <property type="entry name" value="Annexin_sf"/>
</dbReference>
<evidence type="ECO:0000256" key="1">
    <source>
        <dbReference type="ARBA" id="ARBA00007831"/>
    </source>
</evidence>
<comment type="caution">
    <text evidence="4">The sequence shown here is derived from an EMBL/GenBank/DDBJ whole genome shotgun (WGS) entry which is preliminary data.</text>
</comment>
<evidence type="ECO:0000256" key="3">
    <source>
        <dbReference type="ARBA" id="ARBA00023216"/>
    </source>
</evidence>
<dbReference type="PANTHER" id="PTHR10502:SF102">
    <property type="entry name" value="ANNEXIN B11"/>
    <property type="match status" value="1"/>
</dbReference>
<protein>
    <submittedName>
        <fullName evidence="4">Uncharacterized protein</fullName>
    </submittedName>
</protein>
<keyword evidence="5" id="KW-1185">Reference proteome</keyword>
<dbReference type="SUPFAM" id="SSF47874">
    <property type="entry name" value="Annexin"/>
    <property type="match status" value="1"/>
</dbReference>
<dbReference type="PROSITE" id="PS51897">
    <property type="entry name" value="ANNEXIN_2"/>
    <property type="match status" value="1"/>
</dbReference>
<organism evidence="4 5">
    <name type="scientific">Phytophthora oleae</name>
    <dbReference type="NCBI Taxonomy" id="2107226"/>
    <lineage>
        <taxon>Eukaryota</taxon>
        <taxon>Sar</taxon>
        <taxon>Stramenopiles</taxon>
        <taxon>Oomycota</taxon>
        <taxon>Peronosporomycetes</taxon>
        <taxon>Peronosporales</taxon>
        <taxon>Peronosporaceae</taxon>
        <taxon>Phytophthora</taxon>
    </lineage>
</organism>